<comment type="caution">
    <text evidence="3">The sequence shown here is derived from an EMBL/GenBank/DDBJ whole genome shotgun (WGS) entry which is preliminary data.</text>
</comment>
<evidence type="ECO:0000256" key="1">
    <source>
        <dbReference type="ARBA" id="ARBA00023236"/>
    </source>
</evidence>
<organism evidence="3 4">
    <name type="scientific">Microlunatus panaciterrae</name>
    <dbReference type="NCBI Taxonomy" id="400768"/>
    <lineage>
        <taxon>Bacteria</taxon>
        <taxon>Bacillati</taxon>
        <taxon>Actinomycetota</taxon>
        <taxon>Actinomycetes</taxon>
        <taxon>Propionibacteriales</taxon>
        <taxon>Propionibacteriaceae</taxon>
        <taxon>Microlunatus</taxon>
    </lineage>
</organism>
<dbReference type="Proteomes" id="UP000704762">
    <property type="component" value="Unassembled WGS sequence"/>
</dbReference>
<dbReference type="PANTHER" id="PTHR32182">
    <property type="entry name" value="DNA REPLICATION AND REPAIR PROTEIN RECF"/>
    <property type="match status" value="1"/>
</dbReference>
<evidence type="ECO:0000259" key="2">
    <source>
        <dbReference type="Pfam" id="PF13304"/>
    </source>
</evidence>
<feature type="domain" description="ATPase AAA-type core" evidence="2">
    <location>
        <begin position="23"/>
        <end position="349"/>
    </location>
</feature>
<dbReference type="PANTHER" id="PTHR32182:SF25">
    <property type="entry name" value="SLR1056 PROTEIN"/>
    <property type="match status" value="1"/>
</dbReference>
<dbReference type="Gene3D" id="3.40.50.300">
    <property type="entry name" value="P-loop containing nucleotide triphosphate hydrolases"/>
    <property type="match status" value="2"/>
</dbReference>
<keyword evidence="1" id="KW-0227">DNA damage</keyword>
<name>A0ABS2RII8_9ACTN</name>
<dbReference type="Pfam" id="PF13304">
    <property type="entry name" value="AAA_21"/>
    <property type="match status" value="1"/>
</dbReference>
<evidence type="ECO:0000313" key="4">
    <source>
        <dbReference type="Proteomes" id="UP000704762"/>
    </source>
</evidence>
<sequence>MLTTIAVTNYRSLRDLRVPLGPLNVVTGANGTGKSSLYRALHLLADCAQGRVIGSLAREGGLESVLWAGPESISGAMRRGEQPVQGTVRSGPITLQLGFSSDQFGYLVDLGIPQRSDRSAFNQDPEIKREVVWDGPVMRPSGVLVQRTRQAAQLRGPEGGWEQLATGLPTYHSVLAEFADPQRAPELWTLRETVRSWRFYDSFRTDVDAPARQPQVGTRTLVLDHDGSDLAAALQTIIEVGNADALQRAVDDAFPGAQLSVSQSAGRFDVAFQQPGLLRPLMGAELSDGTLRYLLLVAALLTPRPPELMVLNEPETSLHPELLAPLGRLISQASRRSQVIVVSHAAALIAELRKGTDSRVLELVKDLGETRIADLGRLDGPAWNWGRR</sequence>
<dbReference type="InterPro" id="IPR014555">
    <property type="entry name" value="RecF-like"/>
</dbReference>
<gene>
    <name evidence="3" type="ORF">JOE57_000952</name>
</gene>
<keyword evidence="4" id="KW-1185">Reference proteome</keyword>
<proteinExistence type="predicted"/>
<dbReference type="InterPro" id="IPR027417">
    <property type="entry name" value="P-loop_NTPase"/>
</dbReference>
<dbReference type="EMBL" id="JAFBCF010000001">
    <property type="protein sequence ID" value="MBM7798031.1"/>
    <property type="molecule type" value="Genomic_DNA"/>
</dbReference>
<accession>A0ABS2RII8</accession>
<reference evidence="3 4" key="1">
    <citation type="submission" date="2021-01" db="EMBL/GenBank/DDBJ databases">
        <title>Sequencing the genomes of 1000 actinobacteria strains.</title>
        <authorList>
            <person name="Klenk H.-P."/>
        </authorList>
    </citation>
    <scope>NUCLEOTIDE SEQUENCE [LARGE SCALE GENOMIC DNA]</scope>
    <source>
        <strain evidence="3 4">DSM 18662</strain>
    </source>
</reference>
<dbReference type="RefSeq" id="WP_204916644.1">
    <property type="nucleotide sequence ID" value="NZ_BAAAQP010000011.1"/>
</dbReference>
<dbReference type="InterPro" id="IPR003959">
    <property type="entry name" value="ATPase_AAA_core"/>
</dbReference>
<dbReference type="PIRSF" id="PIRSF029347">
    <property type="entry name" value="RecF"/>
    <property type="match status" value="1"/>
</dbReference>
<dbReference type="SUPFAM" id="SSF52540">
    <property type="entry name" value="P-loop containing nucleoside triphosphate hydrolases"/>
    <property type="match status" value="1"/>
</dbReference>
<protein>
    <submittedName>
        <fullName evidence="3">ATPase</fullName>
    </submittedName>
</protein>
<keyword evidence="1" id="KW-0742">SOS response</keyword>
<evidence type="ECO:0000313" key="3">
    <source>
        <dbReference type="EMBL" id="MBM7798031.1"/>
    </source>
</evidence>